<protein>
    <submittedName>
        <fullName evidence="1">Aminoacyl-tRNA synthetase class I conserved site</fullName>
    </submittedName>
</protein>
<gene>
    <name evidence="1" type="primary">g4758</name>
    <name evidence="1" type="ORF">NpPPO83_00004758</name>
</gene>
<name>A0ACB5RU96_9PEZI</name>
<organism evidence="1 2">
    <name type="scientific">Neofusicoccum parvum</name>
    <dbReference type="NCBI Taxonomy" id="310453"/>
    <lineage>
        <taxon>Eukaryota</taxon>
        <taxon>Fungi</taxon>
        <taxon>Dikarya</taxon>
        <taxon>Ascomycota</taxon>
        <taxon>Pezizomycotina</taxon>
        <taxon>Dothideomycetes</taxon>
        <taxon>Dothideomycetes incertae sedis</taxon>
        <taxon>Botryosphaeriales</taxon>
        <taxon>Botryosphaeriaceae</taxon>
        <taxon>Neofusicoccum</taxon>
    </lineage>
</organism>
<evidence type="ECO:0000313" key="2">
    <source>
        <dbReference type="Proteomes" id="UP001165186"/>
    </source>
</evidence>
<dbReference type="EMBL" id="BSXG01000011">
    <property type="protein sequence ID" value="GME24088.1"/>
    <property type="molecule type" value="Genomic_DNA"/>
</dbReference>
<keyword evidence="2" id="KW-1185">Reference proteome</keyword>
<reference evidence="1" key="1">
    <citation type="submission" date="2024-09" db="EMBL/GenBank/DDBJ databases">
        <title>Draft Genome Sequences of Neofusicoccum parvum.</title>
        <authorList>
            <person name="Ashida A."/>
            <person name="Camagna M."/>
            <person name="Tanaka A."/>
            <person name="Takemoto D."/>
        </authorList>
    </citation>
    <scope>NUCLEOTIDE SEQUENCE</scope>
    <source>
        <strain evidence="1">PPO83</strain>
    </source>
</reference>
<dbReference type="Proteomes" id="UP001165186">
    <property type="component" value="Unassembled WGS sequence"/>
</dbReference>
<evidence type="ECO:0000313" key="1">
    <source>
        <dbReference type="EMBL" id="GME24088.1"/>
    </source>
</evidence>
<proteinExistence type="predicted"/>
<sequence>MSAAKATLDALDPNASSKNTLKIENTDKRDTLIAAEKKYQKQWQDAKVFQQDAPSTKEFPYGSVSAAELREKTPKFFGTMAYPYMNGVLHAGHSFTASKVEFATGFARMQGKRALFPQGYHCTGMPIKACADKLVREVELFGKKFEGCKEDDIAEPAPSNDPAPTEETSKADITKFKATKGKAAAKTIKTKYQFQIMLSLGIPLEEIHRFADPQYWLEFFPPRCQEDLISIGARVDWRRSMVTTDANPYYDAFVRWQMNRLKGLGKIKFGKRYTVYSPKDGQACLDHDRSSGEGVTVQEYTALKLKVLEWPEKAKSVIGDKIPSGANVYFVPATLRPETMYGQTCCFVGPKVTYGIFKFSDNEYFFLSHRAARNMAFQNIFPQWGVFPHVVDLQGSDVVGTLVNAPLSVHKNGVRILPMESVKPSKGTGVVTCVPSDSPDDYATTMDLIKKADYYGIKKEWAELDIIPIIKTPTYGDLTAKTLCEKMKINSPKDAKQLAEAKDLAYKEGFYQGTMVYGEFSGKSVQDAKPLVRQQLIDAGDAFAYGEPDGMVMSRSGDECVAAYLDQWYMNYGTTENGGDGEWCETVLNHLEKGMNTFYPEAQHAFKMTLGWLSQWACSRSYGLGTRLPWDASQLVESLSDSTVYMSYYTIAHYLHGDIFGKTPGLSKQRIAPEQMTDEVWDYLFCRTNDVKTDILKEDLDSMKREFEYWYPLDLRVSGKDLIQNHLTFALYIHTALFPQQLWPQGFRVNGHLMLNGEKMSKSTGNFLTLGDAVKKFGADATRLALADAGDGIEDANFEETVANSTILKLFELRKWCEEMVTEANLVSSEAKYKETRDSGKVKNIDTIQRTGEKLLWDKMFENELNSLVLETREHYEKTFYKLALKTGFYDFTAARDFYREVTKAAGIGMHHDLTKRFIELQALLLTPIAPHWSEYVWLEVLKKPETVQNALYPTVPSPDPALTAAREYVRNTTSNITSAEGQQVKKLAKGKNVAFDPKKDKKLTIFAAAAFPAWQDKYLDLVREKFEQLGLVDVKTLTKEIAKPDMKKAMPFVQGLKKRLDGGEKPVEVFDRRLPFDEIATLKEMVPGLKQTVPKLTVVEIVGVKEGEKVGQVLLGEGETKDNLPPSAEAAVPGAPTFHFENFAQESKLMWPFWKEKKKSESCDPAPAHAHAYARLAQTKAAAPAVPGPAPAPAPGPASPCQHCASFFTQLQSLPSDRVNQYPPWSLLCSSLSPGLVYSRRRGSLAASAAAGCGLCQVLLESAVAGEKRRSNLKGWEQTGHRSSGEEAELHFEFVFETDGLSSPGATHTSFGGSPARSDGSSLVPVLRVSRLGTLFSGTLQFDVATEHGDPLAEPQPVVAGGDCRDGEAFSLPVCSINADRGTPEELALVKSWMDWCDNGHRACVRKRRALPSRVLDVSGHRGVVRLVDSQGVEPEPYATLSYCWGKARQPVVTTTATLSAHMEEGVEVARLPRTLQDAVTTARALGLRYLWIDSLCILQDDPDDKEHEMARMQQVFQNSHVTIVAARARSCHEGFFQAERSRSPLVKLPVLCASGQVGHMLLLPRKQQLVSQPTREPLHERAWALQEIVLSPRLLIYGRSLAVWRCTAGERAHDCSSTGRPSAPPHQQDWNGYCAGAGLTTIRLSPKGRIHQPRLSTHSPHSMFTQQSERVPRLFRTWKLVVHDYTTRALSAPADKLPALAGIAAYFRDAMDDVYLAGLWEKHLLHELSWHPTATNTTSFSSPATIVGHHHHHQPPSPRRPHAYRAPSWTWMSVDAPIAFQADACSWYEPVADVVCAAVAPARPDAPFSQVAGGSVTLNGCVRPNVPSLLSPRTPFAVAGEEVGGVAVPGAYGTIWLDVPPPAVEEGEGEEEEEVVEEDDDDDDDGESVGLRRPRLRSRNSQGVYWCFMLARCFTRTPAEDDEVVDIETVWGLALALNGDEFERVGYFVGGPQCRAWFEAGGRRDVTIV</sequence>
<comment type="caution">
    <text evidence="1">The sequence shown here is derived from an EMBL/GenBank/DDBJ whole genome shotgun (WGS) entry which is preliminary data.</text>
</comment>
<accession>A0ACB5RU96</accession>